<protein>
    <submittedName>
        <fullName evidence="2">SH3 domain-containing protein</fullName>
    </submittedName>
</protein>
<dbReference type="InterPro" id="IPR003646">
    <property type="entry name" value="SH3-like_bac-type"/>
</dbReference>
<dbReference type="Gene3D" id="2.30.30.40">
    <property type="entry name" value="SH3 Domains"/>
    <property type="match status" value="1"/>
</dbReference>
<gene>
    <name evidence="2" type="ORF">D4L85_32005</name>
</gene>
<dbReference type="RefSeq" id="WP_119758176.1">
    <property type="nucleotide sequence ID" value="NZ_CP032382.1"/>
</dbReference>
<dbReference type="KEGG" id="chk:D4L85_32005"/>
<dbReference type="Proteomes" id="UP000266183">
    <property type="component" value="Chromosome"/>
</dbReference>
<keyword evidence="3" id="KW-1185">Reference proteome</keyword>
<evidence type="ECO:0000259" key="1">
    <source>
        <dbReference type="Pfam" id="PF08239"/>
    </source>
</evidence>
<dbReference type="OrthoDB" id="1323746at2"/>
<sequence length="352" mass="39410">MSPSPVDKFRAIARPPQNDILRKFATAASAFGLEKSYTDNLKKMVGLGTIPGASDLSGLSAALRLPTWAQKAQVLQAIPNAYRSAGLGQFHIMALEMAKIKKATTSFHDPAFLKLQSITDNHRRMLDVVSKIPIPRSHFPADQAAQNISRLFTVEKNLIGISSALTEWAIKVRKISPLDDLEEVTTQAAEITAKIAGNQPVTHADLEQLKEFIISREQKKGTWHYLLIVFFQFLLMALDATNNINGVGQMVGVIQDDHATREDLENLKTELLDSLKNYQSHDDSVRCTLSRVHLRLKPDKNSLILLTLGRGETVEVLRSQNKWLQISVIDKKDNVPVVGWVFKKYLENRRPD</sequence>
<proteinExistence type="predicted"/>
<feature type="domain" description="SH3b" evidence="1">
    <location>
        <begin position="291"/>
        <end position="347"/>
    </location>
</feature>
<organism evidence="2 3">
    <name type="scientific">Chryseolinea soli</name>
    <dbReference type="NCBI Taxonomy" id="2321403"/>
    <lineage>
        <taxon>Bacteria</taxon>
        <taxon>Pseudomonadati</taxon>
        <taxon>Bacteroidota</taxon>
        <taxon>Cytophagia</taxon>
        <taxon>Cytophagales</taxon>
        <taxon>Fulvivirgaceae</taxon>
        <taxon>Chryseolinea</taxon>
    </lineage>
</organism>
<name>A0A385SSW9_9BACT</name>
<evidence type="ECO:0000313" key="3">
    <source>
        <dbReference type="Proteomes" id="UP000266183"/>
    </source>
</evidence>
<dbReference type="AlphaFoldDB" id="A0A385SSW9"/>
<reference evidence="3" key="1">
    <citation type="submission" date="2018-09" db="EMBL/GenBank/DDBJ databases">
        <title>Chryseolinea sp. KIS68-18 isolated from soil.</title>
        <authorList>
            <person name="Weon H.-Y."/>
            <person name="Kwon S.-W."/>
            <person name="Lee S.A."/>
        </authorList>
    </citation>
    <scope>NUCLEOTIDE SEQUENCE [LARGE SCALE GENOMIC DNA]</scope>
    <source>
        <strain evidence="3">KIS68-18</strain>
    </source>
</reference>
<dbReference type="Pfam" id="PF08239">
    <property type="entry name" value="SH3_3"/>
    <property type="match status" value="1"/>
</dbReference>
<accession>A0A385SSW9</accession>
<dbReference type="EMBL" id="CP032382">
    <property type="protein sequence ID" value="AYB34923.1"/>
    <property type="molecule type" value="Genomic_DNA"/>
</dbReference>
<evidence type="ECO:0000313" key="2">
    <source>
        <dbReference type="EMBL" id="AYB34923.1"/>
    </source>
</evidence>